<reference evidence="1" key="1">
    <citation type="journal article" date="2021" name="Environ. Microbiol.">
        <title>Gene family expansions and transcriptome signatures uncover fungal adaptations to wood decay.</title>
        <authorList>
            <person name="Hage H."/>
            <person name="Miyauchi S."/>
            <person name="Viragh M."/>
            <person name="Drula E."/>
            <person name="Min B."/>
            <person name="Chaduli D."/>
            <person name="Navarro D."/>
            <person name="Favel A."/>
            <person name="Norest M."/>
            <person name="Lesage-Meessen L."/>
            <person name="Balint B."/>
            <person name="Merenyi Z."/>
            <person name="de Eugenio L."/>
            <person name="Morin E."/>
            <person name="Martinez A.T."/>
            <person name="Baldrian P."/>
            <person name="Stursova M."/>
            <person name="Martinez M.J."/>
            <person name="Novotny C."/>
            <person name="Magnuson J.K."/>
            <person name="Spatafora J.W."/>
            <person name="Maurice S."/>
            <person name="Pangilinan J."/>
            <person name="Andreopoulos W."/>
            <person name="LaButti K."/>
            <person name="Hundley H."/>
            <person name="Na H."/>
            <person name="Kuo A."/>
            <person name="Barry K."/>
            <person name="Lipzen A."/>
            <person name="Henrissat B."/>
            <person name="Riley R."/>
            <person name="Ahrendt S."/>
            <person name="Nagy L.G."/>
            <person name="Grigoriev I.V."/>
            <person name="Martin F."/>
            <person name="Rosso M.N."/>
        </authorList>
    </citation>
    <scope>NUCLEOTIDE SEQUENCE</scope>
    <source>
        <strain evidence="1">CBS 384.51</strain>
    </source>
</reference>
<accession>A0ACB8UAT3</accession>
<evidence type="ECO:0000313" key="2">
    <source>
        <dbReference type="Proteomes" id="UP001055072"/>
    </source>
</evidence>
<name>A0ACB8UAT3_9APHY</name>
<keyword evidence="1" id="KW-0378">Hydrolase</keyword>
<dbReference type="Proteomes" id="UP001055072">
    <property type="component" value="Unassembled WGS sequence"/>
</dbReference>
<evidence type="ECO:0000313" key="1">
    <source>
        <dbReference type="EMBL" id="KAI0091304.1"/>
    </source>
</evidence>
<keyword evidence="2" id="KW-1185">Reference proteome</keyword>
<proteinExistence type="predicted"/>
<protein>
    <submittedName>
        <fullName evidence="1">P-loop containing nucleoside triphosphate hydrolase protein</fullName>
    </submittedName>
</protein>
<sequence length="651" mass="72244">MAPTTRYVQQNLFNVNHKPLEVKTLLETELTEELVLQLIGEPPSNHSTTIGLSGGYTSSGILNSLAVSINPRIVLIQFKAKTKADETAVVTARKLLSDTILCRPNAVLYAFDMGPLALALYDDHSLLIEAGVDIQSACSCESPRIPLQAMKFMVKSTQAAKIYPDNIRDVFASPVRSLEKPETSHALAMRAWLASYVPTLGDMEERLREVPRINTKSIPTDRLLMLAQFTRTSQIQDSSRPQRTAHDFTAITAIDKKFKLESERFQTRLRNQGSGTPSQIELAVKDQYGGEFVTQAKPHTVNGRQGTLVVSGTIEGKTVTAIASVDSDGQTMAEQHRDASILAILQGTSPLFENPFLRTIWPDLEEVVWPEEKFPTHDTPPPLSYQYPLNESQQSAVEAMLTLTDDSRLVLVQGPPGTGKTTVIGAFVQSAVDAEWDGIWLLAQSNVAVKNIAEKLDKIGFNDFRLLVSKDFHLGWHEHLYHSISRNIVRSDDIKKAARELKGVKVILCTLSMLSNPRIDIITSKVPLKYMVVDEASQIAVSDYIAPLEAFSTLQKICFIGDDKQLPPYGQDEIPDLQSIFEISHFREKALFLDIQYRMPPHIGDMISAAVYDGQLHSNPEHGVSGLASFFVDVDGATEKQQKTSWEVGKY</sequence>
<organism evidence="1 2">
    <name type="scientific">Irpex rosettiformis</name>
    <dbReference type="NCBI Taxonomy" id="378272"/>
    <lineage>
        <taxon>Eukaryota</taxon>
        <taxon>Fungi</taxon>
        <taxon>Dikarya</taxon>
        <taxon>Basidiomycota</taxon>
        <taxon>Agaricomycotina</taxon>
        <taxon>Agaricomycetes</taxon>
        <taxon>Polyporales</taxon>
        <taxon>Irpicaceae</taxon>
        <taxon>Irpex</taxon>
    </lineage>
</organism>
<gene>
    <name evidence="1" type="ORF">BDY19DRAFT_696941</name>
</gene>
<dbReference type="EMBL" id="MU274906">
    <property type="protein sequence ID" value="KAI0091304.1"/>
    <property type="molecule type" value="Genomic_DNA"/>
</dbReference>
<comment type="caution">
    <text evidence="1">The sequence shown here is derived from an EMBL/GenBank/DDBJ whole genome shotgun (WGS) entry which is preliminary data.</text>
</comment>